<dbReference type="AlphaFoldDB" id="A0A2M4D830"/>
<name>A0A2M4D830_ANODA</name>
<feature type="signal peptide" evidence="1">
    <location>
        <begin position="1"/>
        <end position="32"/>
    </location>
</feature>
<accession>A0A2M4D830</accession>
<protein>
    <submittedName>
        <fullName evidence="2">Putative secreted protein</fullName>
    </submittedName>
</protein>
<proteinExistence type="predicted"/>
<feature type="chain" id="PRO_5014733946" evidence="1">
    <location>
        <begin position="33"/>
        <end position="80"/>
    </location>
</feature>
<evidence type="ECO:0000313" key="2">
    <source>
        <dbReference type="EMBL" id="MBW73744.1"/>
    </source>
</evidence>
<sequence>MQTTIQWLITRCLTHQILLQAALHGLLDPATATLPLHRRLTRWTWTRVAEQRTRVTTEFTPTAHLSARVRQIAVIVRRVL</sequence>
<dbReference type="EMBL" id="GGFL01009566">
    <property type="protein sequence ID" value="MBW73744.1"/>
    <property type="molecule type" value="Transcribed_RNA"/>
</dbReference>
<keyword evidence="1" id="KW-0732">Signal</keyword>
<evidence type="ECO:0000256" key="1">
    <source>
        <dbReference type="SAM" id="SignalP"/>
    </source>
</evidence>
<organism evidence="2">
    <name type="scientific">Anopheles darlingi</name>
    <name type="common">Mosquito</name>
    <dbReference type="NCBI Taxonomy" id="43151"/>
    <lineage>
        <taxon>Eukaryota</taxon>
        <taxon>Metazoa</taxon>
        <taxon>Ecdysozoa</taxon>
        <taxon>Arthropoda</taxon>
        <taxon>Hexapoda</taxon>
        <taxon>Insecta</taxon>
        <taxon>Pterygota</taxon>
        <taxon>Neoptera</taxon>
        <taxon>Endopterygota</taxon>
        <taxon>Diptera</taxon>
        <taxon>Nematocera</taxon>
        <taxon>Culicoidea</taxon>
        <taxon>Culicidae</taxon>
        <taxon>Anophelinae</taxon>
        <taxon>Anopheles</taxon>
    </lineage>
</organism>
<reference evidence="2" key="1">
    <citation type="submission" date="2018-01" db="EMBL/GenBank/DDBJ databases">
        <title>An insight into the sialome of Amazonian anophelines.</title>
        <authorList>
            <person name="Ribeiro J.M."/>
            <person name="Scarpassa V."/>
            <person name="Calvo E."/>
        </authorList>
    </citation>
    <scope>NUCLEOTIDE SEQUENCE</scope>
</reference>